<keyword evidence="3" id="KW-0597">Phosphoprotein</keyword>
<dbReference type="OrthoDB" id="329835at2759"/>
<dbReference type="InterPro" id="IPR014043">
    <property type="entry name" value="Acyl_transferase_dom"/>
</dbReference>
<feature type="region of interest" description="N-terminal hotdog fold" evidence="9">
    <location>
        <begin position="943"/>
        <end position="1079"/>
    </location>
</feature>
<dbReference type="InterPro" id="IPR020843">
    <property type="entry name" value="ER"/>
</dbReference>
<dbReference type="Gene3D" id="3.40.366.10">
    <property type="entry name" value="Malonyl-Coenzyme A Acyl Carrier Protein, domain 2"/>
    <property type="match status" value="1"/>
</dbReference>
<dbReference type="SMART" id="SM00826">
    <property type="entry name" value="PKS_DH"/>
    <property type="match status" value="1"/>
</dbReference>
<dbReference type="Pfam" id="PF08242">
    <property type="entry name" value="Methyltransf_12"/>
    <property type="match status" value="1"/>
</dbReference>
<dbReference type="Pfam" id="PF14765">
    <property type="entry name" value="PS-DH"/>
    <property type="match status" value="1"/>
</dbReference>
<dbReference type="InterPro" id="IPR014031">
    <property type="entry name" value="Ketoacyl_synth_C"/>
</dbReference>
<evidence type="ECO:0000256" key="8">
    <source>
        <dbReference type="ARBA" id="ARBA00023315"/>
    </source>
</evidence>
<dbReference type="SUPFAM" id="SSF53335">
    <property type="entry name" value="S-adenosyl-L-methionine-dependent methyltransferases"/>
    <property type="match status" value="1"/>
</dbReference>
<dbReference type="InterPro" id="IPR049900">
    <property type="entry name" value="PKS_mFAS_DH"/>
</dbReference>
<dbReference type="GO" id="GO:0006633">
    <property type="term" value="P:fatty acid biosynthetic process"/>
    <property type="evidence" value="ECO:0007669"/>
    <property type="project" value="TreeGrafter"/>
</dbReference>
<dbReference type="InterPro" id="IPR006162">
    <property type="entry name" value="Ppantetheine_attach_site"/>
</dbReference>
<dbReference type="Gene3D" id="1.10.1200.10">
    <property type="entry name" value="ACP-like"/>
    <property type="match status" value="1"/>
</dbReference>
<dbReference type="InterPro" id="IPR020807">
    <property type="entry name" value="PKS_DH"/>
</dbReference>
<dbReference type="InterPro" id="IPR056501">
    <property type="entry name" value="NAD-bd_HRPKS_sdrA"/>
</dbReference>
<keyword evidence="7" id="KW-0511">Multifunctional enzyme</keyword>
<dbReference type="PROSITE" id="PS52004">
    <property type="entry name" value="KS3_2"/>
    <property type="match status" value="1"/>
</dbReference>
<feature type="active site" description="Proton acceptor; for dehydratase activity" evidence="9">
    <location>
        <position position="975"/>
    </location>
</feature>
<dbReference type="PROSITE" id="PS52019">
    <property type="entry name" value="PKS_MFAS_DH"/>
    <property type="match status" value="1"/>
</dbReference>
<gene>
    <name evidence="13" type="ORF">NECHADRAFT_123282</name>
</gene>
<dbReference type="InParanoid" id="C7YJI9"/>
<dbReference type="HOGENOM" id="CLU_000022_31_0_1"/>
<feature type="domain" description="Ketosynthase family 3 (KS3)" evidence="11">
    <location>
        <begin position="9"/>
        <end position="435"/>
    </location>
</feature>
<evidence type="ECO:0000256" key="2">
    <source>
        <dbReference type="ARBA" id="ARBA00022450"/>
    </source>
</evidence>
<dbReference type="InterPro" id="IPR014030">
    <property type="entry name" value="Ketoacyl_synth_N"/>
</dbReference>
<dbReference type="InterPro" id="IPR036291">
    <property type="entry name" value="NAD(P)-bd_dom_sf"/>
</dbReference>
<evidence type="ECO:0000259" key="10">
    <source>
        <dbReference type="PROSITE" id="PS50075"/>
    </source>
</evidence>
<keyword evidence="6" id="KW-0560">Oxidoreductase</keyword>
<dbReference type="InterPro" id="IPR009081">
    <property type="entry name" value="PP-bd_ACP"/>
</dbReference>
<dbReference type="PROSITE" id="PS50075">
    <property type="entry name" value="CARRIER"/>
    <property type="match status" value="1"/>
</dbReference>
<evidence type="ECO:0000256" key="7">
    <source>
        <dbReference type="ARBA" id="ARBA00023268"/>
    </source>
</evidence>
<evidence type="ECO:0000313" key="14">
    <source>
        <dbReference type="Proteomes" id="UP000005206"/>
    </source>
</evidence>
<proteinExistence type="predicted"/>
<dbReference type="GO" id="GO:0016491">
    <property type="term" value="F:oxidoreductase activity"/>
    <property type="evidence" value="ECO:0007669"/>
    <property type="project" value="UniProtKB-KW"/>
</dbReference>
<comment type="pathway">
    <text evidence="1">Secondary metabolite biosynthesis.</text>
</comment>
<dbReference type="Gene3D" id="3.30.70.3290">
    <property type="match status" value="1"/>
</dbReference>
<dbReference type="Gene3D" id="3.40.47.10">
    <property type="match status" value="1"/>
</dbReference>
<dbReference type="InterPro" id="IPR016039">
    <property type="entry name" value="Thiolase-like"/>
</dbReference>
<dbReference type="InterPro" id="IPR020806">
    <property type="entry name" value="PKS_PP-bd"/>
</dbReference>
<dbReference type="Pfam" id="PF00698">
    <property type="entry name" value="Acyl_transf_1"/>
    <property type="match status" value="1"/>
</dbReference>
<dbReference type="InterPro" id="IPR016035">
    <property type="entry name" value="Acyl_Trfase/lysoPLipase"/>
</dbReference>
<dbReference type="Gene3D" id="3.40.50.150">
    <property type="entry name" value="Vaccinia Virus protein VP39"/>
    <property type="match status" value="1"/>
</dbReference>
<dbReference type="InterPro" id="IPR032821">
    <property type="entry name" value="PKS_assoc"/>
</dbReference>
<dbReference type="OMA" id="FFATMLR"/>
<feature type="region of interest" description="C-terminal hotdog fold" evidence="9">
    <location>
        <begin position="1094"/>
        <end position="1246"/>
    </location>
</feature>
<dbReference type="Pfam" id="PF16197">
    <property type="entry name" value="KAsynt_C_assoc"/>
    <property type="match status" value="1"/>
</dbReference>
<dbReference type="SUPFAM" id="SSF52151">
    <property type="entry name" value="FabD/lysophospholipase-like"/>
    <property type="match status" value="1"/>
</dbReference>
<evidence type="ECO:0008006" key="15">
    <source>
        <dbReference type="Google" id="ProtNLM"/>
    </source>
</evidence>
<dbReference type="PANTHER" id="PTHR43775:SF29">
    <property type="entry name" value="ASPERFURANONE POLYKETIDE SYNTHASE AFOG-RELATED"/>
    <property type="match status" value="1"/>
</dbReference>
<dbReference type="InterPro" id="IPR013968">
    <property type="entry name" value="PKS_KR"/>
</dbReference>
<dbReference type="CDD" id="cd02440">
    <property type="entry name" value="AdoMet_MTases"/>
    <property type="match status" value="1"/>
</dbReference>
<dbReference type="SMART" id="SM00822">
    <property type="entry name" value="PKS_KR"/>
    <property type="match status" value="1"/>
</dbReference>
<dbReference type="GO" id="GO:0031177">
    <property type="term" value="F:phosphopantetheine binding"/>
    <property type="evidence" value="ECO:0007669"/>
    <property type="project" value="InterPro"/>
</dbReference>
<evidence type="ECO:0000256" key="5">
    <source>
        <dbReference type="ARBA" id="ARBA00022857"/>
    </source>
</evidence>
<dbReference type="Gene3D" id="3.90.180.10">
    <property type="entry name" value="Medium-chain alcohol dehydrogenases, catalytic domain"/>
    <property type="match status" value="1"/>
</dbReference>
<evidence type="ECO:0000256" key="6">
    <source>
        <dbReference type="ARBA" id="ARBA00023002"/>
    </source>
</evidence>
<feature type="domain" description="Carrier" evidence="10">
    <location>
        <begin position="2452"/>
        <end position="2529"/>
    </location>
</feature>
<dbReference type="Pfam" id="PF00550">
    <property type="entry name" value="PP-binding"/>
    <property type="match status" value="1"/>
</dbReference>
<dbReference type="SMART" id="SM00829">
    <property type="entry name" value="PKS_ER"/>
    <property type="match status" value="1"/>
</dbReference>
<dbReference type="InterPro" id="IPR050091">
    <property type="entry name" value="PKS_NRPS_Biosynth_Enz"/>
</dbReference>
<dbReference type="VEuPathDB" id="FungiDB:NECHADRAFT_123282"/>
<dbReference type="InterPro" id="IPR036736">
    <property type="entry name" value="ACP-like_sf"/>
</dbReference>
<keyword evidence="2" id="KW-0596">Phosphopantetheine</keyword>
<keyword evidence="5" id="KW-0521">NADP</keyword>
<dbReference type="InterPro" id="IPR013217">
    <property type="entry name" value="Methyltransf_12"/>
</dbReference>
<dbReference type="SUPFAM" id="SSF55048">
    <property type="entry name" value="Probable ACP-binding domain of malonyl-CoA ACP transacylase"/>
    <property type="match status" value="1"/>
</dbReference>
<dbReference type="PROSITE" id="PS00012">
    <property type="entry name" value="PHOSPHOPANTETHEINE"/>
    <property type="match status" value="1"/>
</dbReference>
<keyword evidence="8" id="KW-0012">Acyltransferase</keyword>
<evidence type="ECO:0000313" key="13">
    <source>
        <dbReference type="EMBL" id="EEU48982.1"/>
    </source>
</evidence>
<feature type="active site" description="Proton donor; for dehydratase activity" evidence="9">
    <location>
        <position position="1159"/>
    </location>
</feature>
<dbReference type="CDD" id="cd00833">
    <property type="entry name" value="PKS"/>
    <property type="match status" value="1"/>
</dbReference>
<dbReference type="Pfam" id="PF08659">
    <property type="entry name" value="KR"/>
    <property type="match status" value="1"/>
</dbReference>
<dbReference type="STRING" id="660122.C7YJI9"/>
<protein>
    <recommendedName>
        <fullName evidence="15">Carrier domain-containing protein</fullName>
    </recommendedName>
</protein>
<dbReference type="EMBL" id="GG698896">
    <property type="protein sequence ID" value="EEU48982.1"/>
    <property type="molecule type" value="Genomic_DNA"/>
</dbReference>
<dbReference type="RefSeq" id="XP_003054695.1">
    <property type="nucleotide sequence ID" value="XM_003054649.1"/>
</dbReference>
<dbReference type="InterPro" id="IPR001227">
    <property type="entry name" value="Ac_transferase_dom_sf"/>
</dbReference>
<dbReference type="Pfam" id="PF02801">
    <property type="entry name" value="Ketoacyl-synt_C"/>
    <property type="match status" value="1"/>
</dbReference>
<evidence type="ECO:0000259" key="12">
    <source>
        <dbReference type="PROSITE" id="PS52019"/>
    </source>
</evidence>
<organism evidence="13 14">
    <name type="scientific">Fusarium vanettenii (strain ATCC MYA-4622 / CBS 123669 / FGSC 9596 / NRRL 45880 / 77-13-4)</name>
    <name type="common">Fusarium solani subsp. pisi</name>
    <dbReference type="NCBI Taxonomy" id="660122"/>
    <lineage>
        <taxon>Eukaryota</taxon>
        <taxon>Fungi</taxon>
        <taxon>Dikarya</taxon>
        <taxon>Ascomycota</taxon>
        <taxon>Pezizomycotina</taxon>
        <taxon>Sordariomycetes</taxon>
        <taxon>Hypocreomycetidae</taxon>
        <taxon>Hypocreales</taxon>
        <taxon>Nectriaceae</taxon>
        <taxon>Fusarium</taxon>
        <taxon>Fusarium solani species complex</taxon>
        <taxon>Fusarium vanettenii</taxon>
    </lineage>
</organism>
<keyword evidence="14" id="KW-1185">Reference proteome</keyword>
<name>C7YJI9_FUSV7</name>
<dbReference type="Pfam" id="PF23114">
    <property type="entry name" value="NAD-bd_HRPKS_sdrA"/>
    <property type="match status" value="1"/>
</dbReference>
<keyword evidence="4" id="KW-0808">Transferase</keyword>
<dbReference type="SUPFAM" id="SSF47336">
    <property type="entry name" value="ACP-like"/>
    <property type="match status" value="1"/>
</dbReference>
<dbReference type="SUPFAM" id="SSF50129">
    <property type="entry name" value="GroES-like"/>
    <property type="match status" value="1"/>
</dbReference>
<evidence type="ECO:0000256" key="1">
    <source>
        <dbReference type="ARBA" id="ARBA00005179"/>
    </source>
</evidence>
<dbReference type="KEGG" id="nhe:NECHADRAFT_123282"/>
<dbReference type="CDD" id="cd05195">
    <property type="entry name" value="enoyl_red"/>
    <property type="match status" value="1"/>
</dbReference>
<evidence type="ECO:0000256" key="4">
    <source>
        <dbReference type="ARBA" id="ARBA00022679"/>
    </source>
</evidence>
<dbReference type="InterPro" id="IPR011032">
    <property type="entry name" value="GroES-like_sf"/>
</dbReference>
<dbReference type="GO" id="GO:0030639">
    <property type="term" value="P:polyketide biosynthetic process"/>
    <property type="evidence" value="ECO:0007669"/>
    <property type="project" value="UniProtKB-ARBA"/>
</dbReference>
<dbReference type="InterPro" id="IPR057326">
    <property type="entry name" value="KR_dom"/>
</dbReference>
<dbReference type="InterPro" id="IPR049551">
    <property type="entry name" value="PKS_DH_C"/>
</dbReference>
<dbReference type="Proteomes" id="UP000005206">
    <property type="component" value="Chromosome 1"/>
</dbReference>
<dbReference type="InterPro" id="IPR020841">
    <property type="entry name" value="PKS_Beta-ketoAc_synthase_dom"/>
</dbReference>
<dbReference type="Gene3D" id="3.40.50.720">
    <property type="entry name" value="NAD(P)-binding Rossmann-like Domain"/>
    <property type="match status" value="1"/>
</dbReference>
<dbReference type="SMART" id="SM00825">
    <property type="entry name" value="PKS_KS"/>
    <property type="match status" value="1"/>
</dbReference>
<dbReference type="InterPro" id="IPR049552">
    <property type="entry name" value="PKS_DH_N"/>
</dbReference>
<sequence length="2530" mass="275053">MTSQVTQWREPIAIVSMACRLPGGIDKPLDLWDHVRAGRSSATAIPKDRFNAENFLSMDPNQKGEQAFRGAHFVKRDIKQFDHKFFGISKDTATAMDPQQKQLLEVVYECLESANISMETISKSKIGCYCAMFVADYHDMLMQDPEYLPTFIAIGTTRTMLANRISHALDLGGPSVTIDTACSGALVALHLACQALQAGECDGAVIGASNLFLSPDYALSLTRLGAIAADGQCKTFDAKANGYGRGEGTNAVYVKRLSDAIRDGDNIRAVIRGTSSNSSGATPAITEPSGRAQADTILQAYAQAGINDFSETGYFECHGTGTPVGDCIELGAVGSVFSASHKTQDALWVGSTKPNVGHSEAASGLSSLIKVVLALEKGEIPPNTNYNTPNPKIDFDGWRVRVATAPQPWPTKSIRRASVNSLGIGGSTAHAVVEFYEPPKLTNGSANELKLTNGSVNGVNGSVNGHHEEGEKPSFLVFTSGASKSSRDTNTTNLLEFLQTHQESHSFTEPLITALNARSQIHARPWKSYAVAQTVDGLIQQLENNALKSNSAPSGTGAPKVLFAFTGQGAMWSQMGKRLLEAFPVARNTLNDLDKVIGELQSSSKSAWSLIDKLTAKLSQEEIDSPALAHPLSMAVQIALSDLLSSWGVLPDAVVGHSGGETAAAYACGALTAKEAITVAYYRGIACENAPSGAMLACRSAPKAKELQDALERHDVQIACFNGPQNLTLAGSAEGVKNVAAELTSHGIMARAVAVTRAYHTRAMKTVVDEYIGNLKGVLSPKASRVPMFSSVTGSELKGTEVDADYWGANLVSPVLYTDAVTLAMTQADPKLDLCIELGPHSLLSRPTSEIMKSLPDSPQLPYFATMLRNADSSQQLLSLAGDLVLNGKQLDLEQVNSARGKSGRLPNEIQDNLPPYAWDYSSTPWTEPRNSLEWRFRKSPRHEILGSRCRGVNPSAPTWRNKVSIEDAPWLVDHQVNGIVTFSFTTGIAMVVEAMMQVQEETKEIDWTTRSFEFEDFVFSNSIILPDESPIDLFLTLIPDNDNPRSDETWYDFTISSLRGDVDIRHCHGKAAVLETGNEDGALQRRTSWHHMPLEVPLKSYYKTLERVGYGYGPKFQLLNEVRVRPSLSACSAKIDMKSVAQSPVPGQRYLLHPAMMDAALQTPALANRSGFFQEIDTLLLPSKMKRISIRMPAEKTDIASCTTNTSPVGFGRIEGTVECYDSSSRPFFVVEGLQMDRATSDDQTTLPWLRLIWRPDIGDISNVENSIQIKSLPAEKKLVNLENLVKELIPLIVENGVEKGKDLAPHLQNYHSWMLDQAELLKERLVARHKLQNGFATVQDAIQNVVSNSGIPQTVDASIVSQLAINMARIFRGEAEALAVWLENDLLYRFYEESIFTTSMNQKLLSTAELLAHKNPNMRILEIGAGTGGATTELLRGFSRAGGPNAYQSFTFTDISAGFFDKAKKKFAEWDRIEYKTLDIEKDLAQQGFTEDLEKYDLVVAANVLHATADLPFAMKNIRSLLRDDGYLLVGELSEDLTSANFLWGPLTGWWLRPRSPGRSGPGLTMDEWRSELAADFDSVSEIEAKRDESDVDQISSTIVMVARAKPTNYAPPEPLSGEKVNIVGVGNDSSTRDGIERYLSKRGVTATSSRLEELASQEWSGDWLILVDEAEGSLLASLRPEQLEALKSLLSKPIKCIWVTQKVYLDPKNTTGGLVTGFARTLRGENSQLELYTLDLTSEGDAIPNIIYHVLERIHYSHDDPISKLDYEVAEKDGQLWTCRLVQDDRLENAFGPARKMDAPVTQVVKAPHHLVLGEPGILESLTMAQDDEYSALPEGHVLVEVRAVGLDERDGWIAQGSLPATEFGRECSGIITKCGANVAAFSPGDRVAVIGQGTFTTHYLAPSHCCRKIPDSLSFEDAAAIPTNFVTALYALTTAARASTGQKILILNAISSQGIALIKMAKALKLDVSAAVSDKNDKPLLTKHGISASKIHVVPASTSRSRATDGQAFKLVLNTRSGQYAEYSQLVANRGTYIEIGLGETLDDEFYPRPNKNVMFASIDLTDAYHESSHDLGRLLDQVIEMIERREIDLDLSVSVAGLHSLPTTFSTLSEAGQGKQVISLANVDDEQLIKTRPKTSAFSPHKTYIITGGLGGLGRAIAVWMASYGARNLVLATSSVSRAMQSDDLLQQLSSYGCNASVEVCDVGDLAAVERLVAAIETPVGGVIHSALRLSDRFFEDITLEDFDVVFGPKVNGTLNLHNSLLNHDLDFFVMLSSGCGVLGNEGQSNYSASSTFLDTFARYRQSLGLPASSVDLGFVEDVGNISERPEIQASLLSRGLRPITVRDVLRVVEGAIATGSPNANLARDSSYDDFSKSQIVLSFGTIDKATAEWQSWAKDSKFGLLRSRAADNAALESESDGGESAVQTAVKAFRNTLGRVADAAEGKEAALQPVVCTALVAKLAQVLSMKIGEIQPTRSAVQYGMDSLIAIEVRSWARYAFQIDLPINDLTNPYSIQDLAARVSRMIV</sequence>
<dbReference type="Pfam" id="PF00109">
    <property type="entry name" value="ketoacyl-synt"/>
    <property type="match status" value="1"/>
</dbReference>
<dbReference type="SUPFAM" id="SSF53901">
    <property type="entry name" value="Thiolase-like"/>
    <property type="match status" value="1"/>
</dbReference>
<evidence type="ECO:0000256" key="3">
    <source>
        <dbReference type="ARBA" id="ARBA00022553"/>
    </source>
</evidence>
<dbReference type="eggNOG" id="KOG1202">
    <property type="taxonomic scope" value="Eukaryota"/>
</dbReference>
<dbReference type="GO" id="GO:0004312">
    <property type="term" value="F:fatty acid synthase activity"/>
    <property type="evidence" value="ECO:0007669"/>
    <property type="project" value="TreeGrafter"/>
</dbReference>
<dbReference type="SUPFAM" id="SSF51735">
    <property type="entry name" value="NAD(P)-binding Rossmann-fold domains"/>
    <property type="match status" value="2"/>
</dbReference>
<dbReference type="SMART" id="SM00827">
    <property type="entry name" value="PKS_AT"/>
    <property type="match status" value="1"/>
</dbReference>
<dbReference type="Pfam" id="PF21089">
    <property type="entry name" value="PKS_DH_N"/>
    <property type="match status" value="1"/>
</dbReference>
<dbReference type="InterPro" id="IPR016036">
    <property type="entry name" value="Malonyl_transacylase_ACP-bd"/>
</dbReference>
<evidence type="ECO:0000256" key="9">
    <source>
        <dbReference type="PROSITE-ProRule" id="PRU01363"/>
    </source>
</evidence>
<dbReference type="InterPro" id="IPR042104">
    <property type="entry name" value="PKS_dehydratase_sf"/>
</dbReference>
<dbReference type="Pfam" id="PF08240">
    <property type="entry name" value="ADH_N"/>
    <property type="match status" value="1"/>
</dbReference>
<dbReference type="PANTHER" id="PTHR43775">
    <property type="entry name" value="FATTY ACID SYNTHASE"/>
    <property type="match status" value="1"/>
</dbReference>
<dbReference type="Gene3D" id="3.10.129.110">
    <property type="entry name" value="Polyketide synthase dehydratase"/>
    <property type="match status" value="1"/>
</dbReference>
<reference evidence="13 14" key="1">
    <citation type="journal article" date="2009" name="PLoS Genet.">
        <title>The genome of Nectria haematococca: contribution of supernumerary chromosomes to gene expansion.</title>
        <authorList>
            <person name="Coleman J.J."/>
            <person name="Rounsley S.D."/>
            <person name="Rodriguez-Carres M."/>
            <person name="Kuo A."/>
            <person name="Wasmann C.C."/>
            <person name="Grimwood J."/>
            <person name="Schmutz J."/>
            <person name="Taga M."/>
            <person name="White G.J."/>
            <person name="Zhou S."/>
            <person name="Schwartz D.C."/>
            <person name="Freitag M."/>
            <person name="Ma L.J."/>
            <person name="Danchin E.G."/>
            <person name="Henrissat B."/>
            <person name="Coutinho P.M."/>
            <person name="Nelson D.R."/>
            <person name="Straney D."/>
            <person name="Napoli C.A."/>
            <person name="Barker B.M."/>
            <person name="Gribskov M."/>
            <person name="Rep M."/>
            <person name="Kroken S."/>
            <person name="Molnar I."/>
            <person name="Rensing C."/>
            <person name="Kennell J.C."/>
            <person name="Zamora J."/>
            <person name="Farman M.L."/>
            <person name="Selker E.U."/>
            <person name="Salamov A."/>
            <person name="Shapiro H."/>
            <person name="Pangilinan J."/>
            <person name="Lindquist E."/>
            <person name="Lamers C."/>
            <person name="Grigoriev I.V."/>
            <person name="Geiser D.M."/>
            <person name="Covert S.F."/>
            <person name="Temporini E."/>
            <person name="Vanetten H.D."/>
        </authorList>
    </citation>
    <scope>NUCLEOTIDE SEQUENCE [LARGE SCALE GENOMIC DNA]</scope>
    <source>
        <strain evidence="14">ATCC MYA-4622 / CBS 123669 / FGSC 9596 / NRRL 45880 / 77-13-4</strain>
    </source>
</reference>
<dbReference type="GeneID" id="9663855"/>
<evidence type="ECO:0000259" key="11">
    <source>
        <dbReference type="PROSITE" id="PS52004"/>
    </source>
</evidence>
<feature type="domain" description="PKS/mFAS DH" evidence="12">
    <location>
        <begin position="943"/>
        <end position="1246"/>
    </location>
</feature>
<dbReference type="InterPro" id="IPR013154">
    <property type="entry name" value="ADH-like_N"/>
</dbReference>
<accession>C7YJI9</accession>
<dbReference type="InterPro" id="IPR029063">
    <property type="entry name" value="SAM-dependent_MTases_sf"/>
</dbReference>
<dbReference type="SMART" id="SM00823">
    <property type="entry name" value="PKS_PP"/>
    <property type="match status" value="1"/>
</dbReference>